<dbReference type="AlphaFoldDB" id="A0A1G7WDQ0"/>
<organism evidence="2 3">
    <name type="scientific">Desulfosporosinus hippei DSM 8344</name>
    <dbReference type="NCBI Taxonomy" id="1121419"/>
    <lineage>
        <taxon>Bacteria</taxon>
        <taxon>Bacillati</taxon>
        <taxon>Bacillota</taxon>
        <taxon>Clostridia</taxon>
        <taxon>Eubacteriales</taxon>
        <taxon>Desulfitobacteriaceae</taxon>
        <taxon>Desulfosporosinus</taxon>
    </lineage>
</organism>
<dbReference type="CDD" id="cd06325">
    <property type="entry name" value="PBP1_ABC_unchar_transporter"/>
    <property type="match status" value="1"/>
</dbReference>
<keyword evidence="1" id="KW-0472">Membrane</keyword>
<reference evidence="3" key="1">
    <citation type="submission" date="2016-10" db="EMBL/GenBank/DDBJ databases">
        <authorList>
            <person name="Varghese N."/>
            <person name="Submissions S."/>
        </authorList>
    </citation>
    <scope>NUCLEOTIDE SEQUENCE [LARGE SCALE GENOMIC DNA]</scope>
    <source>
        <strain evidence="3">DSM 8344</strain>
    </source>
</reference>
<gene>
    <name evidence="2" type="ORF">SAMN05443529_105116</name>
</gene>
<evidence type="ECO:0000313" key="2">
    <source>
        <dbReference type="EMBL" id="SDG70137.1"/>
    </source>
</evidence>
<sequence length="334" mass="36928">MGRVIYFIYILYLVGAGFYMSKVSIADEKVVRIGVLSQNEDRLEKFEGLRDELSNLNYQEGKDVVYEVMTAPNDYAEMDQLAEKLVSQKFDVLVASGEGETRSLSKTVAKLNNPPPIIFMGALSPIAIGLVESEAIPGTNVTGLNNYHYELIAKRLDLLKRLIPHVEEVAVLGDGRTNLFQDSQPGLAQTARELNISYKMYDISMEQDIPRIVNEISKTSQALLIMPGLFLETHTKAIASYALIKGLPVFGVYPSDAEKGCIASYGTSYYNQGAQTAHMVHKIIMGYSPKSIPVETAEKLSFTVNLEVAQKLGISLEEAYIYFADKVIGQGGYQ</sequence>
<keyword evidence="3" id="KW-1185">Reference proteome</keyword>
<protein>
    <submittedName>
        <fullName evidence="2">Putative ABC transport system substrate-binding protein</fullName>
    </submittedName>
</protein>
<evidence type="ECO:0000256" key="1">
    <source>
        <dbReference type="SAM" id="Phobius"/>
    </source>
</evidence>
<keyword evidence="1" id="KW-1133">Transmembrane helix</keyword>
<dbReference type="Proteomes" id="UP000198656">
    <property type="component" value="Unassembled WGS sequence"/>
</dbReference>
<name>A0A1G7WDQ0_9FIRM</name>
<dbReference type="STRING" id="1121419.SAMN05443529_105116"/>
<accession>A0A1G7WDQ0</accession>
<dbReference type="OrthoDB" id="9776955at2"/>
<feature type="transmembrane region" description="Helical" evidence="1">
    <location>
        <begin position="6"/>
        <end position="25"/>
    </location>
</feature>
<proteinExistence type="predicted"/>
<dbReference type="EMBL" id="FNCP01000005">
    <property type="protein sequence ID" value="SDG70137.1"/>
    <property type="molecule type" value="Genomic_DNA"/>
</dbReference>
<evidence type="ECO:0000313" key="3">
    <source>
        <dbReference type="Proteomes" id="UP000198656"/>
    </source>
</evidence>
<dbReference type="PANTHER" id="PTHR35271:SF1">
    <property type="entry name" value="ABC TRANSPORTER, SUBSTRATE-BINDING LIPOPROTEIN"/>
    <property type="match status" value="1"/>
</dbReference>
<dbReference type="PANTHER" id="PTHR35271">
    <property type="entry name" value="ABC TRANSPORTER, SUBSTRATE-BINDING LIPOPROTEIN-RELATED"/>
    <property type="match status" value="1"/>
</dbReference>
<dbReference type="Gene3D" id="3.40.50.2300">
    <property type="match status" value="2"/>
</dbReference>
<dbReference type="Pfam" id="PF04392">
    <property type="entry name" value="ABC_sub_bind"/>
    <property type="match status" value="1"/>
</dbReference>
<dbReference type="InterPro" id="IPR007487">
    <property type="entry name" value="ABC_transpt-TYRBP-like"/>
</dbReference>
<keyword evidence="1" id="KW-0812">Transmembrane</keyword>